<dbReference type="Gene3D" id="3.90.1200.10">
    <property type="match status" value="1"/>
</dbReference>
<dbReference type="GO" id="GO:0006646">
    <property type="term" value="P:phosphatidylethanolamine biosynthetic process"/>
    <property type="evidence" value="ECO:0007669"/>
    <property type="project" value="TreeGrafter"/>
</dbReference>
<protein>
    <submittedName>
        <fullName evidence="3">Thiamine kinase-like enzyme</fullName>
    </submittedName>
</protein>
<dbReference type="PANTHER" id="PTHR22603">
    <property type="entry name" value="CHOLINE/ETHANOALAMINE KINASE"/>
    <property type="match status" value="1"/>
</dbReference>
<accession>A0A7W8Z0P4</accession>
<evidence type="ECO:0000313" key="3">
    <source>
        <dbReference type="EMBL" id="MBB5625308.1"/>
    </source>
</evidence>
<dbReference type="PANTHER" id="PTHR22603:SF66">
    <property type="entry name" value="ETHANOLAMINE KINASE"/>
    <property type="match status" value="1"/>
</dbReference>
<dbReference type="Proteomes" id="UP000588112">
    <property type="component" value="Unassembled WGS sequence"/>
</dbReference>
<dbReference type="Pfam" id="PF01636">
    <property type="entry name" value="APH"/>
    <property type="match status" value="1"/>
</dbReference>
<dbReference type="InterPro" id="IPR011009">
    <property type="entry name" value="Kinase-like_dom_sf"/>
</dbReference>
<dbReference type="EMBL" id="JACHBR010000001">
    <property type="protein sequence ID" value="MBB5625308.1"/>
    <property type="molecule type" value="Genomic_DNA"/>
</dbReference>
<dbReference type="GO" id="GO:0005737">
    <property type="term" value="C:cytoplasm"/>
    <property type="evidence" value="ECO:0007669"/>
    <property type="project" value="TreeGrafter"/>
</dbReference>
<evidence type="ECO:0000256" key="1">
    <source>
        <dbReference type="SAM" id="MobiDB-lite"/>
    </source>
</evidence>
<proteinExistence type="predicted"/>
<gene>
    <name evidence="3" type="ORF">BJ981_001007</name>
</gene>
<evidence type="ECO:0000259" key="2">
    <source>
        <dbReference type="Pfam" id="PF01636"/>
    </source>
</evidence>
<feature type="domain" description="Aminoglycoside phosphotransferase" evidence="2">
    <location>
        <begin position="23"/>
        <end position="237"/>
    </location>
</feature>
<keyword evidence="4" id="KW-1185">Reference proteome</keyword>
<keyword evidence="3" id="KW-0808">Transferase</keyword>
<dbReference type="AlphaFoldDB" id="A0A7W8Z0P4"/>
<dbReference type="RefSeq" id="WP_184608543.1">
    <property type="nucleotide sequence ID" value="NZ_BOOS01000033.1"/>
</dbReference>
<dbReference type="SUPFAM" id="SSF56112">
    <property type="entry name" value="Protein kinase-like (PK-like)"/>
    <property type="match status" value="1"/>
</dbReference>
<organism evidence="3 4">
    <name type="scientific">Sphaerisporangium krabiense</name>
    <dbReference type="NCBI Taxonomy" id="763782"/>
    <lineage>
        <taxon>Bacteria</taxon>
        <taxon>Bacillati</taxon>
        <taxon>Actinomycetota</taxon>
        <taxon>Actinomycetes</taxon>
        <taxon>Streptosporangiales</taxon>
        <taxon>Streptosporangiaceae</taxon>
        <taxon>Sphaerisporangium</taxon>
    </lineage>
</organism>
<name>A0A7W8Z0P4_9ACTN</name>
<feature type="region of interest" description="Disordered" evidence="1">
    <location>
        <begin position="286"/>
        <end position="324"/>
    </location>
</feature>
<comment type="caution">
    <text evidence="3">The sequence shown here is derived from an EMBL/GenBank/DDBJ whole genome shotgun (WGS) entry which is preliminary data.</text>
</comment>
<evidence type="ECO:0000313" key="4">
    <source>
        <dbReference type="Proteomes" id="UP000588112"/>
    </source>
</evidence>
<dbReference type="GO" id="GO:0004305">
    <property type="term" value="F:ethanolamine kinase activity"/>
    <property type="evidence" value="ECO:0007669"/>
    <property type="project" value="TreeGrafter"/>
</dbReference>
<dbReference type="InterPro" id="IPR002575">
    <property type="entry name" value="Aminoglycoside_PTrfase"/>
</dbReference>
<dbReference type="CDD" id="cd05151">
    <property type="entry name" value="ChoK-like"/>
    <property type="match status" value="1"/>
</dbReference>
<keyword evidence="3" id="KW-0418">Kinase</keyword>
<sequence length="324" mass="35178">MPDVLASALERVAAWAGRPVTHTPITGGLSHHVVRVETGTGERWVLRVLDPRVSAAGLGIPLDLEIANTERAADAGVGARVLLRLPGAVLLEHIDGVTLDAAAVRDPAMTGRVADACRRLHAGPRFATDFSIFRKLEELLALCRAHELKTPDGFEDRLPVVPDIEAALEARRPPDVPCHNDLLPANFIYGDDAVRIVDYQLSGNNDPAFELGDIAAEAEYDPEMVARLTRAYFGDEEPAARVRLHLIMSNLTWTLWFGVHHGLLTERAAAAGFDYDAEAAGKFARAARDLDDPGFGPLLDDARGRRAPARPHAPSPPRPPDRPR</sequence>
<dbReference type="Gene3D" id="3.30.200.20">
    <property type="entry name" value="Phosphorylase Kinase, domain 1"/>
    <property type="match status" value="1"/>
</dbReference>
<reference evidence="3 4" key="1">
    <citation type="submission" date="2020-08" db="EMBL/GenBank/DDBJ databases">
        <title>Sequencing the genomes of 1000 actinobacteria strains.</title>
        <authorList>
            <person name="Klenk H.-P."/>
        </authorList>
    </citation>
    <scope>NUCLEOTIDE SEQUENCE [LARGE SCALE GENOMIC DNA]</scope>
    <source>
        <strain evidence="3 4">DSM 45790</strain>
    </source>
</reference>